<dbReference type="OrthoDB" id="4536199at2"/>
<gene>
    <name evidence="2" type="ORF">BLA60_33255</name>
</gene>
<dbReference type="Proteomes" id="UP000185696">
    <property type="component" value="Unassembled WGS sequence"/>
</dbReference>
<dbReference type="Pfam" id="PF00583">
    <property type="entry name" value="Acetyltransf_1"/>
    <property type="match status" value="1"/>
</dbReference>
<evidence type="ECO:0000313" key="3">
    <source>
        <dbReference type="Proteomes" id="UP000185696"/>
    </source>
</evidence>
<keyword evidence="2" id="KW-0808">Transferase</keyword>
<sequence length="161" mass="18258">MAALYTEVYAEPPYEWGAEHTDLFTERFDVQRRQDGFTLVEARAGGRLIGMSFGVTLLPDTPWWDNVITPVASSVTDERPNRTFALVELVVRAPWRRRHVARTMHDRVLGRRSEERATLTVAPAAQAAQAAYRAWGWRQVAQTRNPLPGAPVFDVLVKQLD</sequence>
<evidence type="ECO:0000259" key="1">
    <source>
        <dbReference type="Pfam" id="PF00583"/>
    </source>
</evidence>
<accession>A0A7Z1AVC7</accession>
<dbReference type="AlphaFoldDB" id="A0A7Z1AVC7"/>
<feature type="domain" description="N-acetyltransferase" evidence="1">
    <location>
        <begin position="3"/>
        <end position="136"/>
    </location>
</feature>
<organism evidence="2 3">
    <name type="scientific">Actinophytocola xinjiangensis</name>
    <dbReference type="NCBI Taxonomy" id="485602"/>
    <lineage>
        <taxon>Bacteria</taxon>
        <taxon>Bacillati</taxon>
        <taxon>Actinomycetota</taxon>
        <taxon>Actinomycetes</taxon>
        <taxon>Pseudonocardiales</taxon>
        <taxon>Pseudonocardiaceae</taxon>
    </lineage>
</organism>
<dbReference type="InterPro" id="IPR016181">
    <property type="entry name" value="Acyl_CoA_acyltransferase"/>
</dbReference>
<dbReference type="SUPFAM" id="SSF55729">
    <property type="entry name" value="Acyl-CoA N-acyltransferases (Nat)"/>
    <property type="match status" value="1"/>
</dbReference>
<dbReference type="GO" id="GO:0016747">
    <property type="term" value="F:acyltransferase activity, transferring groups other than amino-acyl groups"/>
    <property type="evidence" value="ECO:0007669"/>
    <property type="project" value="InterPro"/>
</dbReference>
<dbReference type="EMBL" id="MSIF01000023">
    <property type="protein sequence ID" value="OLF06243.1"/>
    <property type="molecule type" value="Genomic_DNA"/>
</dbReference>
<keyword evidence="3" id="KW-1185">Reference proteome</keyword>
<proteinExistence type="predicted"/>
<evidence type="ECO:0000313" key="2">
    <source>
        <dbReference type="EMBL" id="OLF06243.1"/>
    </source>
</evidence>
<name>A0A7Z1AVC7_9PSEU</name>
<protein>
    <submittedName>
        <fullName evidence="2">GNAT family N-acetyltransferase</fullName>
    </submittedName>
</protein>
<dbReference type="Gene3D" id="3.40.630.30">
    <property type="match status" value="1"/>
</dbReference>
<reference evidence="2 3" key="1">
    <citation type="submission" date="2016-12" db="EMBL/GenBank/DDBJ databases">
        <title>The draft genome sequence of Actinophytocola xinjiangensis.</title>
        <authorList>
            <person name="Wang W."/>
            <person name="Yuan L."/>
        </authorList>
    </citation>
    <scope>NUCLEOTIDE SEQUENCE [LARGE SCALE GENOMIC DNA]</scope>
    <source>
        <strain evidence="2 3">CGMCC 4.4663</strain>
    </source>
</reference>
<comment type="caution">
    <text evidence="2">The sequence shown here is derived from an EMBL/GenBank/DDBJ whole genome shotgun (WGS) entry which is preliminary data.</text>
</comment>
<dbReference type="InterPro" id="IPR000182">
    <property type="entry name" value="GNAT_dom"/>
</dbReference>